<proteinExistence type="predicted"/>
<comment type="caution">
    <text evidence="1">The sequence shown here is derived from an EMBL/GenBank/DDBJ whole genome shotgun (WGS) entry which is preliminary data.</text>
</comment>
<dbReference type="EMBL" id="LRGB01000024">
    <property type="protein sequence ID" value="KZS21323.1"/>
    <property type="molecule type" value="Genomic_DNA"/>
</dbReference>
<evidence type="ECO:0000313" key="2">
    <source>
        <dbReference type="Proteomes" id="UP000076858"/>
    </source>
</evidence>
<sequence length="78" mass="9535">MRKTGAYMSKRIRKFHNATPKFCMCLYSSDDGKYWVKKKEKGSRKKKMLSVRARDLRNLQYRLPLFEYKILRYTSLYL</sequence>
<protein>
    <submittedName>
        <fullName evidence="1">Uncharacterized protein</fullName>
    </submittedName>
</protein>
<dbReference type="AlphaFoldDB" id="A0A162SI61"/>
<gene>
    <name evidence="1" type="ORF">APZ42_011241</name>
</gene>
<keyword evidence="2" id="KW-1185">Reference proteome</keyword>
<dbReference type="Proteomes" id="UP000076858">
    <property type="component" value="Unassembled WGS sequence"/>
</dbReference>
<reference evidence="1 2" key="1">
    <citation type="submission" date="2016-03" db="EMBL/GenBank/DDBJ databases">
        <title>EvidentialGene: Evidence-directed Construction of Genes on Genomes.</title>
        <authorList>
            <person name="Gilbert D.G."/>
            <person name="Choi J.-H."/>
            <person name="Mockaitis K."/>
            <person name="Colbourne J."/>
            <person name="Pfrender M."/>
        </authorList>
    </citation>
    <scope>NUCLEOTIDE SEQUENCE [LARGE SCALE GENOMIC DNA]</scope>
    <source>
        <strain evidence="1 2">Xinb3</strain>
        <tissue evidence="1">Complete organism</tissue>
    </source>
</reference>
<accession>A0A162SI61</accession>
<organism evidence="1 2">
    <name type="scientific">Daphnia magna</name>
    <dbReference type="NCBI Taxonomy" id="35525"/>
    <lineage>
        <taxon>Eukaryota</taxon>
        <taxon>Metazoa</taxon>
        <taxon>Ecdysozoa</taxon>
        <taxon>Arthropoda</taxon>
        <taxon>Crustacea</taxon>
        <taxon>Branchiopoda</taxon>
        <taxon>Diplostraca</taxon>
        <taxon>Cladocera</taxon>
        <taxon>Anomopoda</taxon>
        <taxon>Daphniidae</taxon>
        <taxon>Daphnia</taxon>
    </lineage>
</organism>
<name>A0A162SI61_9CRUS</name>
<evidence type="ECO:0000313" key="1">
    <source>
        <dbReference type="EMBL" id="KZS21323.1"/>
    </source>
</evidence>